<comment type="subcellular location">
    <subcellularLocation>
        <location evidence="2">Membrane</location>
    </subcellularLocation>
    <subcellularLocation>
        <location evidence="3">Secreted</location>
    </subcellularLocation>
</comment>
<proteinExistence type="inferred from homology"/>
<dbReference type="InterPro" id="IPR006026">
    <property type="entry name" value="Peptidase_Metallo"/>
</dbReference>
<comment type="similarity">
    <text evidence="4">Belongs to the peptidase M10B family.</text>
</comment>
<dbReference type="InterPro" id="IPR013858">
    <property type="entry name" value="Peptidase_M10B_C"/>
</dbReference>
<keyword evidence="8" id="KW-0843">Virulence</keyword>
<dbReference type="InterPro" id="IPR011049">
    <property type="entry name" value="Serralysin-like_metalloprot_C"/>
</dbReference>
<keyword evidence="7" id="KW-0677">Repeat</keyword>
<dbReference type="Pfam" id="PF08548">
    <property type="entry name" value="Peptidase_M10_C"/>
    <property type="match status" value="1"/>
</dbReference>
<evidence type="ECO:0000256" key="9">
    <source>
        <dbReference type="ARBA" id="ARBA00023136"/>
    </source>
</evidence>
<organism evidence="12 13">
    <name type="scientific">Lutimaribacter marinistellae</name>
    <dbReference type="NCBI Taxonomy" id="1820329"/>
    <lineage>
        <taxon>Bacteria</taxon>
        <taxon>Pseudomonadati</taxon>
        <taxon>Pseudomonadota</taxon>
        <taxon>Alphaproteobacteria</taxon>
        <taxon>Rhodobacterales</taxon>
        <taxon>Roseobacteraceae</taxon>
        <taxon>Lutimaribacter</taxon>
    </lineage>
</organism>
<dbReference type="Gene3D" id="3.40.390.10">
    <property type="entry name" value="Collagenase (Catalytic Domain)"/>
    <property type="match status" value="1"/>
</dbReference>
<dbReference type="Gene3D" id="2.150.10.10">
    <property type="entry name" value="Serralysin-like metalloprotease, C-terminal"/>
    <property type="match status" value="2"/>
</dbReference>
<protein>
    <submittedName>
        <fullName evidence="12">M10 family metallopeptidase C-terminal domain-containing protein</fullName>
    </submittedName>
</protein>
<feature type="region of interest" description="Disordered" evidence="10">
    <location>
        <begin position="635"/>
        <end position="669"/>
    </location>
</feature>
<evidence type="ECO:0000256" key="4">
    <source>
        <dbReference type="ARBA" id="ARBA00009490"/>
    </source>
</evidence>
<dbReference type="SUPFAM" id="SSF55486">
    <property type="entry name" value="Metalloproteases ('zincins'), catalytic domain"/>
    <property type="match status" value="1"/>
</dbReference>
<dbReference type="InterPro" id="IPR050557">
    <property type="entry name" value="RTX_toxin/Mannuronan_C5-epim"/>
</dbReference>
<evidence type="ECO:0000256" key="3">
    <source>
        <dbReference type="ARBA" id="ARBA00004613"/>
    </source>
</evidence>
<evidence type="ECO:0000256" key="6">
    <source>
        <dbReference type="ARBA" id="ARBA00022656"/>
    </source>
</evidence>
<reference evidence="13" key="1">
    <citation type="journal article" date="2019" name="Int. J. Syst. Evol. Microbiol.">
        <title>The Global Catalogue of Microorganisms (GCM) 10K type strain sequencing project: providing services to taxonomists for standard genome sequencing and annotation.</title>
        <authorList>
            <consortium name="The Broad Institute Genomics Platform"/>
            <consortium name="The Broad Institute Genome Sequencing Center for Infectious Disease"/>
            <person name="Wu L."/>
            <person name="Ma J."/>
        </authorList>
    </citation>
    <scope>NUCLEOTIDE SEQUENCE [LARGE SCALE GENOMIC DNA]</scope>
    <source>
        <strain evidence="13">KCTC 42911</strain>
    </source>
</reference>
<dbReference type="RefSeq" id="WP_386736998.1">
    <property type="nucleotide sequence ID" value="NZ_JBHRXI010000017.1"/>
</dbReference>
<comment type="cofactor">
    <cofactor evidence="1">
        <name>Ca(2+)</name>
        <dbReference type="ChEBI" id="CHEBI:29108"/>
    </cofactor>
</comment>
<keyword evidence="13" id="KW-1185">Reference proteome</keyword>
<dbReference type="EMBL" id="JBHRXI010000017">
    <property type="protein sequence ID" value="MFC3615728.1"/>
    <property type="molecule type" value="Genomic_DNA"/>
</dbReference>
<feature type="compositionally biased region" description="Low complexity" evidence="10">
    <location>
        <begin position="647"/>
        <end position="659"/>
    </location>
</feature>
<evidence type="ECO:0000256" key="7">
    <source>
        <dbReference type="ARBA" id="ARBA00022737"/>
    </source>
</evidence>
<keyword evidence="5" id="KW-0964">Secreted</keyword>
<dbReference type="InterPro" id="IPR034033">
    <property type="entry name" value="Serralysin-like"/>
</dbReference>
<dbReference type="InterPro" id="IPR024079">
    <property type="entry name" value="MetalloPept_cat_dom_sf"/>
</dbReference>
<name>A0ABV7TNE5_9RHOB</name>
<gene>
    <name evidence="12" type="ORF">ACFORG_18390</name>
</gene>
<dbReference type="CDD" id="cd04277">
    <property type="entry name" value="ZnMc_serralysin_like"/>
    <property type="match status" value="1"/>
</dbReference>
<keyword evidence="6" id="KW-0800">Toxin</keyword>
<evidence type="ECO:0000313" key="12">
    <source>
        <dbReference type="EMBL" id="MFC3615728.1"/>
    </source>
</evidence>
<dbReference type="InterPro" id="IPR003995">
    <property type="entry name" value="RTX_toxin_determinant-A"/>
</dbReference>
<sequence length="853" mass="89138">MCNICAEFRPVHADCPYTGKPMPFSKNDLLRQIDELALDIADAEYLFGNEDPPLPIDPFEGVGFPEEDPTAFGPGNDIPGGGFTNIELTTGMRLNAEIGAAGDTDWFRMFLTQGQSYEVSMSALPIDGLGDPLLVLRDDFGNALLNNDNKFQSLDSVLAFTATRTGLYFVEATGFGGGGQTTGAYQIALNAVNYSADTVGDIPNLAAPAQVNMPVIGTVDFVDDIDMYAVELEAGKSYYAVLDAFGDNGNALGDPLIRLRDAGLAVLAENDDNGITRNAFIAFEIETSGTYYFEATGSRSTTGEFRLNIVELAPPPAPDPLKGVDWGVQFDKTHIRYFFADAGESVMQEITDSDWTAYERQQAAAALSEYSKFSLLTFEEVSSRAAADFVLGKGFLDSGLSGKMGPPDPALGQLQGEGWFNTNPTFWSDAAGGLLAPGAYGYSNFIHEFGHGLGLAHPHDNGGGNGQLFEGVRSSSDTGEFSLNQEVFTVMSYNKGWADGPVGGSGTLEYGISRTPMAFDIAVIQQKYGANTSFANGDDSYALTDTNASGTGYTAIWDTSGADVIRHDGSAKAVIDLRAATLLQEDGGGGFVSYVEGVYGGLTIANGVVIEHGTGGTGDDVLTGNAMANRLEGRAGNDSLLGREGNDTLLGGDGTDTLNGGNGNDVIQGGETEADLRDVVYGGNGNDNIDGGYGNDELRGDAGDDTVSGGFGVDTIVGGTGNDVLTGQAWSDLIFGGAGGDFVNGGFGYDRVNGGEGGDRFYHLGVADHGSDWIQDYDAAQGDVLVYGGGVGAATADDFLVQTAETANAGVAGVQEAFITHIPSGNLLWALVDGDGQGGINLQIGDQVFDLLA</sequence>
<dbReference type="PANTHER" id="PTHR38340">
    <property type="entry name" value="S-LAYER PROTEIN"/>
    <property type="match status" value="1"/>
</dbReference>
<evidence type="ECO:0000256" key="2">
    <source>
        <dbReference type="ARBA" id="ARBA00004370"/>
    </source>
</evidence>
<dbReference type="Gene3D" id="2.60.120.380">
    <property type="match status" value="2"/>
</dbReference>
<dbReference type="SMART" id="SM00235">
    <property type="entry name" value="ZnMc"/>
    <property type="match status" value="1"/>
</dbReference>
<dbReference type="SUPFAM" id="SSF51120">
    <property type="entry name" value="beta-Roll"/>
    <property type="match status" value="2"/>
</dbReference>
<keyword evidence="9" id="KW-0472">Membrane</keyword>
<evidence type="ECO:0000256" key="10">
    <source>
        <dbReference type="SAM" id="MobiDB-lite"/>
    </source>
</evidence>
<accession>A0ABV7TNE5</accession>
<evidence type="ECO:0000256" key="5">
    <source>
        <dbReference type="ARBA" id="ARBA00022525"/>
    </source>
</evidence>
<dbReference type="InterPro" id="IPR001343">
    <property type="entry name" value="Hemolysn_Ca-bd"/>
</dbReference>
<feature type="domain" description="Peptidase metallopeptidase" evidence="11">
    <location>
        <begin position="336"/>
        <end position="505"/>
    </location>
</feature>
<evidence type="ECO:0000256" key="8">
    <source>
        <dbReference type="ARBA" id="ARBA00023026"/>
    </source>
</evidence>
<evidence type="ECO:0000313" key="13">
    <source>
        <dbReference type="Proteomes" id="UP001595629"/>
    </source>
</evidence>
<evidence type="ECO:0000259" key="11">
    <source>
        <dbReference type="SMART" id="SM00235"/>
    </source>
</evidence>
<dbReference type="PRINTS" id="PR00313">
    <property type="entry name" value="CABNDNGRPT"/>
</dbReference>
<comment type="caution">
    <text evidence="12">The sequence shown here is derived from an EMBL/GenBank/DDBJ whole genome shotgun (WGS) entry which is preliminary data.</text>
</comment>
<dbReference type="PRINTS" id="PR01488">
    <property type="entry name" value="RTXTOXINA"/>
</dbReference>
<evidence type="ECO:0000256" key="1">
    <source>
        <dbReference type="ARBA" id="ARBA00001913"/>
    </source>
</evidence>
<dbReference type="Proteomes" id="UP001595629">
    <property type="component" value="Unassembled WGS sequence"/>
</dbReference>
<dbReference type="Pfam" id="PF00353">
    <property type="entry name" value="HemolysinCabind"/>
    <property type="match status" value="3"/>
</dbReference>
<dbReference type="PANTHER" id="PTHR38340:SF1">
    <property type="entry name" value="S-LAYER PROTEIN"/>
    <property type="match status" value="1"/>
</dbReference>